<reference evidence="2 3" key="1">
    <citation type="submission" date="2017-03" db="EMBL/GenBank/DDBJ databases">
        <title>WGS assembly of Porphyra umbilicalis.</title>
        <authorList>
            <person name="Brawley S.H."/>
            <person name="Blouin N.A."/>
            <person name="Ficko-Blean E."/>
            <person name="Wheeler G.L."/>
            <person name="Lohr M."/>
            <person name="Goodson H.V."/>
            <person name="Jenkins J.W."/>
            <person name="Blaby-Haas C.E."/>
            <person name="Helliwell K.E."/>
            <person name="Chan C."/>
            <person name="Marriage T."/>
            <person name="Bhattacharya D."/>
            <person name="Klein A.S."/>
            <person name="Badis Y."/>
            <person name="Brodie J."/>
            <person name="Cao Y."/>
            <person name="Collen J."/>
            <person name="Dittami S.M."/>
            <person name="Gachon C.M."/>
            <person name="Green B.R."/>
            <person name="Karpowicz S."/>
            <person name="Kim J.W."/>
            <person name="Kudahl U."/>
            <person name="Lin S."/>
            <person name="Michel G."/>
            <person name="Mittag M."/>
            <person name="Olson B.J."/>
            <person name="Pangilinan J."/>
            <person name="Peng Y."/>
            <person name="Qiu H."/>
            <person name="Shu S."/>
            <person name="Singer J.T."/>
            <person name="Smith A.G."/>
            <person name="Sprecher B.N."/>
            <person name="Wagner V."/>
            <person name="Wang W."/>
            <person name="Wang Z.-Y."/>
            <person name="Yan J."/>
            <person name="Yarish C."/>
            <person name="Zoeuner-Riek S."/>
            <person name="Zhuang Y."/>
            <person name="Zou Y."/>
            <person name="Lindquist E.A."/>
            <person name="Grimwood J."/>
            <person name="Barry K."/>
            <person name="Rokhsar D.S."/>
            <person name="Schmutz J."/>
            <person name="Stiller J.W."/>
            <person name="Grossman A.R."/>
            <person name="Prochnik S.E."/>
        </authorList>
    </citation>
    <scope>NUCLEOTIDE SEQUENCE [LARGE SCALE GENOMIC DNA]</scope>
    <source>
        <strain evidence="2">4086291</strain>
    </source>
</reference>
<proteinExistence type="predicted"/>
<evidence type="ECO:0000313" key="2">
    <source>
        <dbReference type="EMBL" id="OSX74007.1"/>
    </source>
</evidence>
<evidence type="ECO:0000256" key="1">
    <source>
        <dbReference type="SAM" id="SignalP"/>
    </source>
</evidence>
<dbReference type="EMBL" id="KV918968">
    <property type="protein sequence ID" value="OSX74007.1"/>
    <property type="molecule type" value="Genomic_DNA"/>
</dbReference>
<name>A0A1X6NZK8_PORUM</name>
<feature type="chain" id="PRO_5012575337" evidence="1">
    <location>
        <begin position="32"/>
        <end position="222"/>
    </location>
</feature>
<dbReference type="Proteomes" id="UP000218209">
    <property type="component" value="Unassembled WGS sequence"/>
</dbReference>
<organism evidence="2 3">
    <name type="scientific">Porphyra umbilicalis</name>
    <name type="common">Purple laver</name>
    <name type="synonym">Red alga</name>
    <dbReference type="NCBI Taxonomy" id="2786"/>
    <lineage>
        <taxon>Eukaryota</taxon>
        <taxon>Rhodophyta</taxon>
        <taxon>Bangiophyceae</taxon>
        <taxon>Bangiales</taxon>
        <taxon>Bangiaceae</taxon>
        <taxon>Porphyra</taxon>
    </lineage>
</organism>
<evidence type="ECO:0000313" key="3">
    <source>
        <dbReference type="Proteomes" id="UP000218209"/>
    </source>
</evidence>
<protein>
    <submittedName>
        <fullName evidence="2">Uncharacterized protein</fullName>
    </submittedName>
</protein>
<gene>
    <name evidence="2" type="ORF">BU14_0314s0010</name>
</gene>
<keyword evidence="3" id="KW-1185">Reference proteome</keyword>
<accession>A0A1X6NZK8</accession>
<feature type="signal peptide" evidence="1">
    <location>
        <begin position="1"/>
        <end position="31"/>
    </location>
</feature>
<dbReference type="AlphaFoldDB" id="A0A1X6NZK8"/>
<keyword evidence="1" id="KW-0732">Signal</keyword>
<sequence>MDRQSISAGAVATARAMALTVSLCSLLVGAAQDASVSLGVAPHVPDETGVATPPWSHRLSRRYDPHAVNTTLELASLPAWRRQSSWRVGNLSLFSVDGTPSVSAAWPTLMPAQVSFASDSTAHASRSATSLSNLRSHRQSVWPRRRRGCRPSLAAARAGSMATNGCLRRTRWRRIARATWAGRGPLAPPSWNRRPRSCRVTRSCTGCSCRAWWGRRGSSKTS</sequence>